<feature type="transmembrane region" description="Helical" evidence="5">
    <location>
        <begin position="43"/>
        <end position="68"/>
    </location>
</feature>
<dbReference type="Gene3D" id="3.40.50.2300">
    <property type="match status" value="1"/>
</dbReference>
<evidence type="ECO:0000256" key="1">
    <source>
        <dbReference type="ARBA" id="ARBA00000085"/>
    </source>
</evidence>
<keyword evidence="12" id="KW-1185">Reference proteome</keyword>
<dbReference type="PROSITE" id="PS50113">
    <property type="entry name" value="PAC"/>
    <property type="match status" value="1"/>
</dbReference>
<dbReference type="Pfam" id="PF13426">
    <property type="entry name" value="PAS_9"/>
    <property type="match status" value="1"/>
</dbReference>
<dbReference type="InterPro" id="IPR036097">
    <property type="entry name" value="HisK_dim/P_sf"/>
</dbReference>
<reference evidence="12" key="1">
    <citation type="submission" date="2016-10" db="EMBL/GenBank/DDBJ databases">
        <authorList>
            <person name="Varghese N."/>
            <person name="Submissions S."/>
        </authorList>
    </citation>
    <scope>NUCLEOTIDE SEQUENCE [LARGE SCALE GENOMIC DNA]</scope>
    <source>
        <strain evidence="12">BL36</strain>
    </source>
</reference>
<dbReference type="SMART" id="SM00448">
    <property type="entry name" value="REC"/>
    <property type="match status" value="1"/>
</dbReference>
<dbReference type="PROSITE" id="PS50109">
    <property type="entry name" value="HIS_KIN"/>
    <property type="match status" value="1"/>
</dbReference>
<dbReference type="PANTHER" id="PTHR43065:SF49">
    <property type="entry name" value="HISTIDINE KINASE"/>
    <property type="match status" value="1"/>
</dbReference>
<dbReference type="EMBL" id="FOTK01000095">
    <property type="protein sequence ID" value="SFM99126.1"/>
    <property type="molecule type" value="Genomic_DNA"/>
</dbReference>
<feature type="transmembrane region" description="Helical" evidence="5">
    <location>
        <begin position="80"/>
        <end position="99"/>
    </location>
</feature>
<dbReference type="InterPro" id="IPR001789">
    <property type="entry name" value="Sig_transdc_resp-reg_receiver"/>
</dbReference>
<protein>
    <recommendedName>
        <fullName evidence="2">histidine kinase</fullName>
        <ecNumber evidence="2">2.7.13.3</ecNumber>
    </recommendedName>
</protein>
<dbReference type="InterPro" id="IPR004358">
    <property type="entry name" value="Sig_transdc_His_kin-like_C"/>
</dbReference>
<evidence type="ECO:0000256" key="2">
    <source>
        <dbReference type="ARBA" id="ARBA00012438"/>
    </source>
</evidence>
<dbReference type="InterPro" id="IPR035965">
    <property type="entry name" value="PAS-like_dom_sf"/>
</dbReference>
<evidence type="ECO:0000259" key="10">
    <source>
        <dbReference type="PROSITE" id="PS50924"/>
    </source>
</evidence>
<dbReference type="InterPro" id="IPR003594">
    <property type="entry name" value="HATPase_dom"/>
</dbReference>
<dbReference type="SMART" id="SM00388">
    <property type="entry name" value="HisKA"/>
    <property type="match status" value="1"/>
</dbReference>
<dbReference type="SUPFAM" id="SSF52172">
    <property type="entry name" value="CheY-like"/>
    <property type="match status" value="1"/>
</dbReference>
<sequence length="783" mass="83538">MPHPGTHDSALVAISILIAAAASYTALDLAARMRATTGWPSRAWLAAAAIAMGGGIWSMHFVAMLAFSLPGLEVGYDLRLTLLSLALPIAVTGLGFVVVNRPGAGRSALCLSGLVMGLGIAGMHYTGMMAMRMPADLRYNRLWVGLSILIAIGAAVAALWLAFQQTSVKLRLLAAAVMGFAVSGMHYAAMQGSAFSAYAPVDHAHGTAGVNQTYLALWVTGTTFLILVLALAAAMFDRHLSEASEHEAVALRASEERFRLLLQGVRDYAIFMLDTEGRIANWNAGAERIKGYTAEEIVGSHLSRFYTPADLQHGAPALALETSAREGRFEAEGWRMRKDGSRFWANVVIDAIRDEQGLLVGYAKVTRDITERKQAQEALDQAREALAQAQKMEAVGQLTGGVAHDFNNLLMAVLGSLELLRKRLPDDPKLTRLLDNAVQGAQRGAALTQRMLAFARRQQLKPEAVDLPQLVQGMTDLLQSSIGPQIRIETRFPLGLPRVLVDAHQCELALLNLTVNTRDAMPEGGTITIAGRQAGEEDAVDLPEGRFICLSVADTGSGMDAATLARAQEPFFTTKGVGKGTGLGLPMVQGLAAQSQGLLTLRSQVGEGTTAEMWFPMAEAGAQAETVNAAPSPRMSSRSLAVLVVDDDPLVLENTAAMLEDLGHYAVEARSGQDALDLLDRRQGLDLVITDHAMPGMTGTQLAEQIARAHPGLPVILASGYAEVSSERTPVLPRLSKPFDQGTLAQVIANAVHGAEISSKIINFRSRAATLDCSGASRDAHQK</sequence>
<evidence type="ECO:0000256" key="3">
    <source>
        <dbReference type="ARBA" id="ARBA00022553"/>
    </source>
</evidence>
<dbReference type="InterPro" id="IPR005330">
    <property type="entry name" value="MHYT_dom"/>
</dbReference>
<evidence type="ECO:0000259" key="9">
    <source>
        <dbReference type="PROSITE" id="PS50113"/>
    </source>
</evidence>
<dbReference type="InterPro" id="IPR036890">
    <property type="entry name" value="HATPase_C_sf"/>
</dbReference>
<dbReference type="OrthoDB" id="9796100at2"/>
<dbReference type="PROSITE" id="PS50110">
    <property type="entry name" value="RESPONSE_REGULATORY"/>
    <property type="match status" value="1"/>
</dbReference>
<proteinExistence type="predicted"/>
<dbReference type="InterPro" id="IPR000700">
    <property type="entry name" value="PAS-assoc_C"/>
</dbReference>
<keyword evidence="3 4" id="KW-0597">Phosphoprotein</keyword>
<dbReference type="Gene3D" id="1.10.287.130">
    <property type="match status" value="1"/>
</dbReference>
<feature type="domain" description="MHYT" evidence="10">
    <location>
        <begin position="7"/>
        <end position="196"/>
    </location>
</feature>
<dbReference type="PRINTS" id="PR00344">
    <property type="entry name" value="BCTRLSENSOR"/>
</dbReference>
<dbReference type="Pfam" id="PF03707">
    <property type="entry name" value="MHYT"/>
    <property type="match status" value="2"/>
</dbReference>
<dbReference type="SUPFAM" id="SSF55785">
    <property type="entry name" value="PYP-like sensor domain (PAS domain)"/>
    <property type="match status" value="1"/>
</dbReference>
<dbReference type="SMART" id="SM00091">
    <property type="entry name" value="PAS"/>
    <property type="match status" value="1"/>
</dbReference>
<comment type="catalytic activity">
    <reaction evidence="1">
        <text>ATP + protein L-histidine = ADP + protein N-phospho-L-histidine.</text>
        <dbReference type="EC" id="2.7.13.3"/>
    </reaction>
</comment>
<dbReference type="SMART" id="SM00086">
    <property type="entry name" value="PAC"/>
    <property type="match status" value="1"/>
</dbReference>
<keyword evidence="5" id="KW-0812">Transmembrane</keyword>
<organism evidence="11 12">
    <name type="scientific">Methylobacterium pseudosasicola</name>
    <dbReference type="NCBI Taxonomy" id="582667"/>
    <lineage>
        <taxon>Bacteria</taxon>
        <taxon>Pseudomonadati</taxon>
        <taxon>Pseudomonadota</taxon>
        <taxon>Alphaproteobacteria</taxon>
        <taxon>Hyphomicrobiales</taxon>
        <taxon>Methylobacteriaceae</taxon>
        <taxon>Methylobacterium</taxon>
    </lineage>
</organism>
<gene>
    <name evidence="11" type="ORF">SAMN05192568_10953</name>
</gene>
<dbReference type="InterPro" id="IPR011006">
    <property type="entry name" value="CheY-like_superfamily"/>
</dbReference>
<dbReference type="CDD" id="cd00130">
    <property type="entry name" value="PAS"/>
    <property type="match status" value="1"/>
</dbReference>
<dbReference type="PROSITE" id="PS50924">
    <property type="entry name" value="MHYT"/>
    <property type="match status" value="1"/>
</dbReference>
<keyword evidence="5" id="KW-0472">Membrane</keyword>
<feature type="domain" description="PAC" evidence="9">
    <location>
        <begin position="329"/>
        <end position="381"/>
    </location>
</feature>
<evidence type="ECO:0000256" key="4">
    <source>
        <dbReference type="PROSITE-ProRule" id="PRU00169"/>
    </source>
</evidence>
<dbReference type="CDD" id="cd00082">
    <property type="entry name" value="HisKA"/>
    <property type="match status" value="1"/>
</dbReference>
<feature type="transmembrane region" description="Helical" evidence="5">
    <location>
        <begin position="12"/>
        <end position="31"/>
    </location>
</feature>
<dbReference type="SMART" id="SM00387">
    <property type="entry name" value="HATPase_c"/>
    <property type="match status" value="1"/>
</dbReference>
<dbReference type="InterPro" id="IPR005467">
    <property type="entry name" value="His_kinase_dom"/>
</dbReference>
<evidence type="ECO:0000259" key="7">
    <source>
        <dbReference type="PROSITE" id="PS50110"/>
    </source>
</evidence>
<evidence type="ECO:0000259" key="6">
    <source>
        <dbReference type="PROSITE" id="PS50109"/>
    </source>
</evidence>
<feature type="transmembrane region" description="Helical" evidence="5">
    <location>
        <begin position="142"/>
        <end position="163"/>
    </location>
</feature>
<dbReference type="Pfam" id="PF02518">
    <property type="entry name" value="HATPase_c"/>
    <property type="match status" value="1"/>
</dbReference>
<dbReference type="Gene3D" id="3.30.450.20">
    <property type="entry name" value="PAS domain"/>
    <property type="match status" value="1"/>
</dbReference>
<feature type="domain" description="Histidine kinase" evidence="6">
    <location>
        <begin position="401"/>
        <end position="619"/>
    </location>
</feature>
<evidence type="ECO:0000313" key="11">
    <source>
        <dbReference type="EMBL" id="SFM99126.1"/>
    </source>
</evidence>
<dbReference type="Pfam" id="PF00072">
    <property type="entry name" value="Response_reg"/>
    <property type="match status" value="1"/>
</dbReference>
<feature type="transmembrane region" description="Helical" evidence="5">
    <location>
        <begin position="108"/>
        <end position="130"/>
    </location>
</feature>
<dbReference type="Pfam" id="PF00512">
    <property type="entry name" value="HisKA"/>
    <property type="match status" value="1"/>
</dbReference>
<dbReference type="Proteomes" id="UP000199048">
    <property type="component" value="Unassembled WGS sequence"/>
</dbReference>
<dbReference type="EC" id="2.7.13.3" evidence="2"/>
<dbReference type="InterPro" id="IPR003661">
    <property type="entry name" value="HisK_dim/P_dom"/>
</dbReference>
<dbReference type="InterPro" id="IPR001610">
    <property type="entry name" value="PAC"/>
</dbReference>
<dbReference type="GO" id="GO:0000155">
    <property type="term" value="F:phosphorelay sensor kinase activity"/>
    <property type="evidence" value="ECO:0007669"/>
    <property type="project" value="InterPro"/>
</dbReference>
<keyword evidence="5" id="KW-1133">Transmembrane helix</keyword>
<dbReference type="Gene3D" id="3.30.565.10">
    <property type="entry name" value="Histidine kinase-like ATPase, C-terminal domain"/>
    <property type="match status" value="1"/>
</dbReference>
<feature type="modified residue" description="4-aspartylphosphate" evidence="4">
    <location>
        <position position="691"/>
    </location>
</feature>
<feature type="transmembrane region" description="Helical" evidence="5">
    <location>
        <begin position="215"/>
        <end position="236"/>
    </location>
</feature>
<dbReference type="InterPro" id="IPR000014">
    <property type="entry name" value="PAS"/>
</dbReference>
<dbReference type="PROSITE" id="PS50112">
    <property type="entry name" value="PAS"/>
    <property type="match status" value="1"/>
</dbReference>
<dbReference type="GO" id="GO:0016020">
    <property type="term" value="C:membrane"/>
    <property type="evidence" value="ECO:0007669"/>
    <property type="project" value="UniProtKB-UniRule"/>
</dbReference>
<dbReference type="SUPFAM" id="SSF47384">
    <property type="entry name" value="Homodimeric domain of signal transducing histidine kinase"/>
    <property type="match status" value="1"/>
</dbReference>
<accession>A0A1I4VD66</accession>
<dbReference type="AlphaFoldDB" id="A0A1I4VD66"/>
<evidence type="ECO:0000256" key="5">
    <source>
        <dbReference type="PROSITE-ProRule" id="PRU00244"/>
    </source>
</evidence>
<dbReference type="STRING" id="582667.SAMN05192568_10953"/>
<dbReference type="RefSeq" id="WP_092047456.1">
    <property type="nucleotide sequence ID" value="NZ_FOTK01000095.1"/>
</dbReference>
<feature type="domain" description="Response regulatory" evidence="7">
    <location>
        <begin position="641"/>
        <end position="752"/>
    </location>
</feature>
<dbReference type="NCBIfam" id="TIGR00229">
    <property type="entry name" value="sensory_box"/>
    <property type="match status" value="1"/>
</dbReference>
<dbReference type="PANTHER" id="PTHR43065">
    <property type="entry name" value="SENSOR HISTIDINE KINASE"/>
    <property type="match status" value="1"/>
</dbReference>
<dbReference type="SUPFAM" id="SSF55874">
    <property type="entry name" value="ATPase domain of HSP90 chaperone/DNA topoisomerase II/histidine kinase"/>
    <property type="match status" value="1"/>
</dbReference>
<evidence type="ECO:0000313" key="12">
    <source>
        <dbReference type="Proteomes" id="UP000199048"/>
    </source>
</evidence>
<feature type="domain" description="PAS" evidence="8">
    <location>
        <begin position="254"/>
        <end position="327"/>
    </location>
</feature>
<name>A0A1I4VD66_9HYPH</name>
<evidence type="ECO:0000259" key="8">
    <source>
        <dbReference type="PROSITE" id="PS50112"/>
    </source>
</evidence>